<name>A0A6M3JSP4_9ZZZZ</name>
<evidence type="ECO:0000313" key="1">
    <source>
        <dbReference type="EMBL" id="QJA71915.1"/>
    </source>
</evidence>
<protein>
    <submittedName>
        <fullName evidence="1">Uncharacterized protein</fullName>
    </submittedName>
</protein>
<dbReference type="AlphaFoldDB" id="A0A6M3JSP4"/>
<accession>A0A6M3JSP4</accession>
<organism evidence="1">
    <name type="scientific">viral metagenome</name>
    <dbReference type="NCBI Taxonomy" id="1070528"/>
    <lineage>
        <taxon>unclassified sequences</taxon>
        <taxon>metagenomes</taxon>
        <taxon>organismal metagenomes</taxon>
    </lineage>
</organism>
<evidence type="ECO:0000313" key="2">
    <source>
        <dbReference type="EMBL" id="QJA85483.1"/>
    </source>
</evidence>
<reference evidence="1" key="1">
    <citation type="submission" date="2020-03" db="EMBL/GenBank/DDBJ databases">
        <title>The deep terrestrial virosphere.</title>
        <authorList>
            <person name="Holmfeldt K."/>
            <person name="Nilsson E."/>
            <person name="Simone D."/>
            <person name="Lopez-Fernandez M."/>
            <person name="Wu X."/>
            <person name="de Brujin I."/>
            <person name="Lundin D."/>
            <person name="Andersson A."/>
            <person name="Bertilsson S."/>
            <person name="Dopson M."/>
        </authorList>
    </citation>
    <scope>NUCLEOTIDE SEQUENCE</scope>
    <source>
        <strain evidence="1">MM415A02987</strain>
        <strain evidence="2">MM415B02217</strain>
    </source>
</reference>
<sequence length="127" mass="14359">MYRIEGDGSFQKTIVWRDNEQISYECCKFKVDVDECIAEVDGVVGKIDRMVISGIYMIISNGEFNNTRIIVSDEMLRGVQALFGTIEKDQHPLITIEAILLPNIVELDEPPPPKVDDRLITFAEGKP</sequence>
<proteinExistence type="predicted"/>
<dbReference type="EMBL" id="MT142577">
    <property type="protein sequence ID" value="QJA85483.1"/>
    <property type="molecule type" value="Genomic_DNA"/>
</dbReference>
<gene>
    <name evidence="1" type="ORF">MM415A02987_0005</name>
    <name evidence="2" type="ORF">MM415B02217_0011</name>
</gene>
<dbReference type="EMBL" id="MT141910">
    <property type="protein sequence ID" value="QJA71915.1"/>
    <property type="molecule type" value="Genomic_DNA"/>
</dbReference>